<dbReference type="AlphaFoldDB" id="A0A1P8W915"/>
<dbReference type="STRING" id="1891926.Fuma_00123"/>
<keyword evidence="2" id="KW-1185">Reference proteome</keyword>
<accession>A0A1P8W915</accession>
<dbReference type="EMBL" id="CP017641">
    <property type="protein sequence ID" value="APZ90544.1"/>
    <property type="molecule type" value="Genomic_DNA"/>
</dbReference>
<gene>
    <name evidence="1" type="ORF">Fuma_00123</name>
</gene>
<evidence type="ECO:0000313" key="2">
    <source>
        <dbReference type="Proteomes" id="UP000187735"/>
    </source>
</evidence>
<reference evidence="1 2" key="1">
    <citation type="journal article" date="2016" name="Front. Microbiol.">
        <title>Fuerstia marisgermanicae gen. nov., sp. nov., an Unusual Member of the Phylum Planctomycetes from the German Wadden Sea.</title>
        <authorList>
            <person name="Kohn T."/>
            <person name="Heuer A."/>
            <person name="Jogler M."/>
            <person name="Vollmers J."/>
            <person name="Boedeker C."/>
            <person name="Bunk B."/>
            <person name="Rast P."/>
            <person name="Borchert D."/>
            <person name="Glockner I."/>
            <person name="Freese H.M."/>
            <person name="Klenk H.P."/>
            <person name="Overmann J."/>
            <person name="Kaster A.K."/>
            <person name="Rohde M."/>
            <person name="Wiegand S."/>
            <person name="Jogler C."/>
        </authorList>
    </citation>
    <scope>NUCLEOTIDE SEQUENCE [LARGE SCALE GENOMIC DNA]</scope>
    <source>
        <strain evidence="1 2">NH11</strain>
    </source>
</reference>
<name>A0A1P8W915_9PLAN</name>
<dbReference type="KEGG" id="fmr:Fuma_00123"/>
<dbReference type="RefSeq" id="WP_077022417.1">
    <property type="nucleotide sequence ID" value="NZ_CP017641.1"/>
</dbReference>
<protein>
    <submittedName>
        <fullName evidence="1">Uncharacterized protein</fullName>
    </submittedName>
</protein>
<sequence length="101" mass="11512">MLNERRVTVGDLIDEGRRFVLEVGEYHEGEGFRAIIVFENHPGYFPSGELSNQPDAAPVLWWPISNRQEAQRMAYSHSKATLGLSRMEHMKIVMSSIGTQH</sequence>
<evidence type="ECO:0000313" key="1">
    <source>
        <dbReference type="EMBL" id="APZ90544.1"/>
    </source>
</evidence>
<dbReference type="Proteomes" id="UP000187735">
    <property type="component" value="Chromosome"/>
</dbReference>
<proteinExistence type="predicted"/>
<organism evidence="1 2">
    <name type="scientific">Fuerstiella marisgermanici</name>
    <dbReference type="NCBI Taxonomy" id="1891926"/>
    <lineage>
        <taxon>Bacteria</taxon>
        <taxon>Pseudomonadati</taxon>
        <taxon>Planctomycetota</taxon>
        <taxon>Planctomycetia</taxon>
        <taxon>Planctomycetales</taxon>
        <taxon>Planctomycetaceae</taxon>
        <taxon>Fuerstiella</taxon>
    </lineage>
</organism>